<keyword evidence="2 9" id="KW-0732">Signal</keyword>
<feature type="disulfide bond" evidence="6">
    <location>
        <begin position="172"/>
        <end position="199"/>
    </location>
</feature>
<proteinExistence type="predicted"/>
<evidence type="ECO:0000259" key="10">
    <source>
        <dbReference type="PROSITE" id="PS50923"/>
    </source>
</evidence>
<feature type="disulfide bond" evidence="6">
    <location>
        <begin position="292"/>
        <end position="319"/>
    </location>
</feature>
<evidence type="ECO:0000256" key="1">
    <source>
        <dbReference type="ARBA" id="ARBA00022659"/>
    </source>
</evidence>
<dbReference type="EMBL" id="JBIYXZ010002073">
    <property type="protein sequence ID" value="KAL3059434.1"/>
    <property type="molecule type" value="Genomic_DNA"/>
</dbReference>
<evidence type="ECO:0000256" key="4">
    <source>
        <dbReference type="ARBA" id="ARBA00023157"/>
    </source>
</evidence>
<dbReference type="SMART" id="SM00032">
    <property type="entry name" value="CCP"/>
    <property type="match status" value="5"/>
</dbReference>
<comment type="caution">
    <text evidence="11">The sequence shown here is derived from an EMBL/GenBank/DDBJ whole genome shotgun (WGS) entry which is preliminary data.</text>
</comment>
<comment type="caution">
    <text evidence="6">Lacks conserved residue(s) required for the propagation of feature annotation.</text>
</comment>
<dbReference type="InterPro" id="IPR000436">
    <property type="entry name" value="Sushi_SCR_CCP_dom"/>
</dbReference>
<dbReference type="Proteomes" id="UP001619887">
    <property type="component" value="Unassembled WGS sequence"/>
</dbReference>
<evidence type="ECO:0000256" key="5">
    <source>
        <dbReference type="ARBA" id="ARBA00023180"/>
    </source>
</evidence>
<dbReference type="SUPFAM" id="SSF57535">
    <property type="entry name" value="Complement control module/SCR domain"/>
    <property type="match status" value="5"/>
</dbReference>
<reference evidence="11 12" key="1">
    <citation type="journal article" date="2022" name="G3 (Bethesda)">
        <title>Evaluating Illumina-, Nanopore-, and PacBio-based genome assembly strategies with the bald notothen, Trematomus borchgrevinki.</title>
        <authorList>
            <person name="Rayamajhi N."/>
            <person name="Cheng C.C."/>
            <person name="Catchen J.M."/>
        </authorList>
    </citation>
    <scope>NUCLEOTIDE SEQUENCE [LARGE SCALE GENOMIC DNA]</scope>
    <source>
        <strain evidence="11">AGRC-2024</strain>
    </source>
</reference>
<feature type="region of interest" description="Disordered" evidence="7">
    <location>
        <begin position="325"/>
        <end position="348"/>
    </location>
</feature>
<feature type="compositionally biased region" description="Basic and acidic residues" evidence="7">
    <location>
        <begin position="403"/>
        <end position="413"/>
    </location>
</feature>
<feature type="domain" description="Sushi" evidence="10">
    <location>
        <begin position="21"/>
        <end position="83"/>
    </location>
</feature>
<evidence type="ECO:0000313" key="12">
    <source>
        <dbReference type="Proteomes" id="UP001619887"/>
    </source>
</evidence>
<keyword evidence="8" id="KW-1133">Transmembrane helix</keyword>
<feature type="domain" description="Sushi" evidence="10">
    <location>
        <begin position="262"/>
        <end position="321"/>
    </location>
</feature>
<feature type="chain" id="PRO_5044749029" description="Sushi domain-containing protein" evidence="9">
    <location>
        <begin position="21"/>
        <end position="413"/>
    </location>
</feature>
<feature type="domain" description="Sushi" evidence="10">
    <location>
        <begin position="84"/>
        <end position="141"/>
    </location>
</feature>
<name>A0ABD2GZ04_PAGBO</name>
<accession>A0ABD2GZ04</accession>
<keyword evidence="8" id="KW-0472">Membrane</keyword>
<feature type="domain" description="Sushi" evidence="10">
    <location>
        <begin position="202"/>
        <end position="261"/>
    </location>
</feature>
<dbReference type="PANTHER" id="PTHR19325:SF573">
    <property type="entry name" value="MEMBRANE COFACTOR PROTEIN"/>
    <property type="match status" value="1"/>
</dbReference>
<gene>
    <name evidence="11" type="ORF">OYC64_014113</name>
</gene>
<feature type="region of interest" description="Disordered" evidence="7">
    <location>
        <begin position="386"/>
        <end position="413"/>
    </location>
</feature>
<dbReference type="Gene3D" id="2.10.70.10">
    <property type="entry name" value="Complement Module, domain 1"/>
    <property type="match status" value="5"/>
</dbReference>
<feature type="disulfide bond" evidence="6">
    <location>
        <begin position="54"/>
        <end position="81"/>
    </location>
</feature>
<dbReference type="FunFam" id="2.10.70.10:FF:000014">
    <property type="entry name" value="Membrane cofactor protein"/>
    <property type="match status" value="2"/>
</dbReference>
<feature type="disulfide bond" evidence="6">
    <location>
        <begin position="232"/>
        <end position="259"/>
    </location>
</feature>
<evidence type="ECO:0000256" key="8">
    <source>
        <dbReference type="SAM" id="Phobius"/>
    </source>
</evidence>
<evidence type="ECO:0000256" key="9">
    <source>
        <dbReference type="SAM" id="SignalP"/>
    </source>
</evidence>
<keyword evidence="12" id="KW-1185">Reference proteome</keyword>
<keyword evidence="3" id="KW-0677">Repeat</keyword>
<dbReference type="PANTHER" id="PTHR19325">
    <property type="entry name" value="COMPLEMENT COMPONENT-RELATED SUSHI DOMAIN-CONTAINING"/>
    <property type="match status" value="1"/>
</dbReference>
<dbReference type="CDD" id="cd00033">
    <property type="entry name" value="CCP"/>
    <property type="match status" value="5"/>
</dbReference>
<dbReference type="AlphaFoldDB" id="A0ABD2GZ04"/>
<keyword evidence="4 6" id="KW-1015">Disulfide bond</keyword>
<evidence type="ECO:0000256" key="2">
    <source>
        <dbReference type="ARBA" id="ARBA00022729"/>
    </source>
</evidence>
<dbReference type="Pfam" id="PF00084">
    <property type="entry name" value="Sushi"/>
    <property type="match status" value="5"/>
</dbReference>
<keyword evidence="1 6" id="KW-0768">Sushi</keyword>
<evidence type="ECO:0000256" key="3">
    <source>
        <dbReference type="ARBA" id="ARBA00022737"/>
    </source>
</evidence>
<feature type="signal peptide" evidence="9">
    <location>
        <begin position="1"/>
        <end position="20"/>
    </location>
</feature>
<reference evidence="11 12" key="2">
    <citation type="journal article" date="2024" name="G3 (Bethesda)">
        <title>The genome of the cryopelagic Antarctic bald notothen, Trematomus borchgrevinki.</title>
        <authorList>
            <person name="Rayamajhi N."/>
            <person name="Rivera-Colon A.G."/>
            <person name="Minhas B.F."/>
            <person name="Cheng C.C."/>
            <person name="Catchen J.M."/>
        </authorList>
    </citation>
    <scope>NUCLEOTIDE SEQUENCE [LARGE SCALE GENOMIC DNA]</scope>
    <source>
        <strain evidence="11">AGRC-2024</strain>
    </source>
</reference>
<evidence type="ECO:0000256" key="6">
    <source>
        <dbReference type="PROSITE-ProRule" id="PRU00302"/>
    </source>
</evidence>
<protein>
    <recommendedName>
        <fullName evidence="10">Sushi domain-containing protein</fullName>
    </recommendedName>
</protein>
<keyword evidence="5" id="KW-0325">Glycoprotein</keyword>
<feature type="domain" description="Sushi" evidence="10">
    <location>
        <begin position="142"/>
        <end position="201"/>
    </location>
</feature>
<evidence type="ECO:0000256" key="7">
    <source>
        <dbReference type="SAM" id="MobiDB-lite"/>
    </source>
</evidence>
<sequence length="413" mass="44166">MAASFLLLLTSVGLFLSAQAQDCSKPVGGDNMDLKGDDILLQTFPDGIKVTFACNVGYQSVGGSASITCTAAAWSPLRMTCERKSCGAIGDVPNGQVDYSEGIQFGDKLTVTCDPGYDLFGNPIIQCGSEGWMGRLPVCEVKHCDPPVDPTIGSFYPVKETYEYREVIQFSCPEPFTLNGSKSLSCSETGVFQPAAPKCVQVECKEPVVKFGHWDSGSRGPYTYKTTVMFKCNEGYRMTNSATIICGINSQWEPELPKCEPVECEEPVVKFGHWDSGSQGPYTYKTTVTFKCNEGYKMTNSATIICGSNSQWGPELPKCEAVPAVQTTTTKSPEATKKPTAPDPNGGGESLSTGVALGVVLAVIALVAVAVAICLWWRGILKCPKEKHGSGKGHAVPTEEDVELGKRVDAAGP</sequence>
<evidence type="ECO:0000313" key="11">
    <source>
        <dbReference type="EMBL" id="KAL3059434.1"/>
    </source>
</evidence>
<keyword evidence="8" id="KW-0812">Transmembrane</keyword>
<organism evidence="11 12">
    <name type="scientific">Pagothenia borchgrevinki</name>
    <name type="common">Bald rockcod</name>
    <name type="synonym">Trematomus borchgrevinki</name>
    <dbReference type="NCBI Taxonomy" id="8213"/>
    <lineage>
        <taxon>Eukaryota</taxon>
        <taxon>Metazoa</taxon>
        <taxon>Chordata</taxon>
        <taxon>Craniata</taxon>
        <taxon>Vertebrata</taxon>
        <taxon>Euteleostomi</taxon>
        <taxon>Actinopterygii</taxon>
        <taxon>Neopterygii</taxon>
        <taxon>Teleostei</taxon>
        <taxon>Neoteleostei</taxon>
        <taxon>Acanthomorphata</taxon>
        <taxon>Eupercaria</taxon>
        <taxon>Perciformes</taxon>
        <taxon>Notothenioidei</taxon>
        <taxon>Nototheniidae</taxon>
        <taxon>Pagothenia</taxon>
    </lineage>
</organism>
<feature type="transmembrane region" description="Helical" evidence="8">
    <location>
        <begin position="355"/>
        <end position="377"/>
    </location>
</feature>
<dbReference type="PROSITE" id="PS50923">
    <property type="entry name" value="SUSHI"/>
    <property type="match status" value="5"/>
</dbReference>
<dbReference type="InterPro" id="IPR050350">
    <property type="entry name" value="Compl-Cell_Adhes-Reg"/>
</dbReference>
<dbReference type="InterPro" id="IPR035976">
    <property type="entry name" value="Sushi/SCR/CCP_sf"/>
</dbReference>